<dbReference type="CDD" id="cd04301">
    <property type="entry name" value="NAT_SF"/>
    <property type="match status" value="1"/>
</dbReference>
<dbReference type="GO" id="GO:0016747">
    <property type="term" value="F:acyltransferase activity, transferring groups other than amino-acyl groups"/>
    <property type="evidence" value="ECO:0007669"/>
    <property type="project" value="InterPro"/>
</dbReference>
<gene>
    <name evidence="2" type="ORF">H0486_15845</name>
</gene>
<protein>
    <submittedName>
        <fullName evidence="2">GNAT family N-acetyltransferase</fullName>
    </submittedName>
</protein>
<sequence length="279" mass="33283">MQICFNNGNDKEYQAKLNRLLKNIFLDFQFWYDLDLWDDQYESYSIQEDGEIVSNICVYRMKVLFDKKPYTALSFGAVATKDEYRGRGYSKLLMEHILDKYKDYPMYLAANDSVLNFYPRFGFERFTEKLPVCDRKINNQCKAVKLSFDDPKVRNYVSKRVNFSDKLDCLNSYSINLFHIYWGYLKDHMYEIPELETMVIAEQNDTTLKLIGVFSLREIGFAELEKALPFSNVDRIEFGFMPYWKDIDYRMEEYDTDPLFVRNIHCNLGDIKFPELSFT</sequence>
<evidence type="ECO:0000313" key="3">
    <source>
        <dbReference type="Proteomes" id="UP000574276"/>
    </source>
</evidence>
<accession>A0A839K3C1</accession>
<proteinExistence type="predicted"/>
<organism evidence="2 3">
    <name type="scientific">Variimorphobacter saccharofermentans</name>
    <dbReference type="NCBI Taxonomy" id="2755051"/>
    <lineage>
        <taxon>Bacteria</taxon>
        <taxon>Bacillati</taxon>
        <taxon>Bacillota</taxon>
        <taxon>Clostridia</taxon>
        <taxon>Lachnospirales</taxon>
        <taxon>Lachnospiraceae</taxon>
        <taxon>Variimorphobacter</taxon>
    </lineage>
</organism>
<comment type="caution">
    <text evidence="2">The sequence shown here is derived from an EMBL/GenBank/DDBJ whole genome shotgun (WGS) entry which is preliminary data.</text>
</comment>
<dbReference type="Proteomes" id="UP000574276">
    <property type="component" value="Unassembled WGS sequence"/>
</dbReference>
<dbReference type="EMBL" id="JACEGA010000001">
    <property type="protein sequence ID" value="MBB2184354.1"/>
    <property type="molecule type" value="Genomic_DNA"/>
</dbReference>
<dbReference type="SUPFAM" id="SSF55729">
    <property type="entry name" value="Acyl-CoA N-acyltransferases (Nat)"/>
    <property type="match status" value="1"/>
</dbReference>
<dbReference type="Pfam" id="PF13527">
    <property type="entry name" value="Acetyltransf_9"/>
    <property type="match status" value="1"/>
</dbReference>
<dbReference type="AlphaFoldDB" id="A0A839K3C1"/>
<dbReference type="RefSeq" id="WP_228353934.1">
    <property type="nucleotide sequence ID" value="NZ_JACEGA010000001.1"/>
</dbReference>
<feature type="domain" description="N-acetyltransferase" evidence="1">
    <location>
        <begin position="8"/>
        <end position="151"/>
    </location>
</feature>
<dbReference type="InterPro" id="IPR016181">
    <property type="entry name" value="Acyl_CoA_acyltransferase"/>
</dbReference>
<evidence type="ECO:0000313" key="2">
    <source>
        <dbReference type="EMBL" id="MBB2184354.1"/>
    </source>
</evidence>
<evidence type="ECO:0000259" key="1">
    <source>
        <dbReference type="PROSITE" id="PS51186"/>
    </source>
</evidence>
<keyword evidence="2" id="KW-0808">Transferase</keyword>
<reference evidence="2 3" key="1">
    <citation type="submission" date="2020-07" db="EMBL/GenBank/DDBJ databases">
        <title>Characterization and genome sequencing of isolate MD1, a novel member within the family Lachnospiraceae.</title>
        <authorList>
            <person name="Rettenmaier R."/>
            <person name="Di Bello L."/>
            <person name="Zinser C."/>
            <person name="Scheitz K."/>
            <person name="Liebl W."/>
            <person name="Zverlov V."/>
        </authorList>
    </citation>
    <scope>NUCLEOTIDE SEQUENCE [LARGE SCALE GENOMIC DNA]</scope>
    <source>
        <strain evidence="2 3">MD1</strain>
    </source>
</reference>
<dbReference type="InterPro" id="IPR000182">
    <property type="entry name" value="GNAT_dom"/>
</dbReference>
<dbReference type="PROSITE" id="PS51186">
    <property type="entry name" value="GNAT"/>
    <property type="match status" value="1"/>
</dbReference>
<keyword evidence="3" id="KW-1185">Reference proteome</keyword>
<dbReference type="Gene3D" id="3.40.630.30">
    <property type="match status" value="1"/>
</dbReference>
<name>A0A839K3C1_9FIRM</name>